<gene>
    <name evidence="7" type="ORF">KIN20_017556</name>
</gene>
<dbReference type="Gene3D" id="1.20.1070.10">
    <property type="entry name" value="Rhodopsin 7-helix transmembrane proteins"/>
    <property type="match status" value="1"/>
</dbReference>
<feature type="domain" description="G-protein coupled receptors family 1 profile" evidence="6">
    <location>
        <begin position="1"/>
        <end position="104"/>
    </location>
</feature>
<evidence type="ECO:0000313" key="7">
    <source>
        <dbReference type="EMBL" id="KAJ1358969.1"/>
    </source>
</evidence>
<proteinExistence type="predicted"/>
<dbReference type="InterPro" id="IPR000276">
    <property type="entry name" value="GPCR_Rhodpsn"/>
</dbReference>
<evidence type="ECO:0000256" key="5">
    <source>
        <dbReference type="SAM" id="Phobius"/>
    </source>
</evidence>
<evidence type="ECO:0000256" key="3">
    <source>
        <dbReference type="ARBA" id="ARBA00022989"/>
    </source>
</evidence>
<dbReference type="PROSITE" id="PS50262">
    <property type="entry name" value="G_PROTEIN_RECEP_F1_2"/>
    <property type="match status" value="1"/>
</dbReference>
<keyword evidence="4 5" id="KW-0472">Membrane</keyword>
<feature type="transmembrane region" description="Helical" evidence="5">
    <location>
        <begin position="59"/>
        <end position="79"/>
    </location>
</feature>
<evidence type="ECO:0000256" key="2">
    <source>
        <dbReference type="ARBA" id="ARBA00022692"/>
    </source>
</evidence>
<dbReference type="SUPFAM" id="SSF81321">
    <property type="entry name" value="Family A G protein-coupled receptor-like"/>
    <property type="match status" value="1"/>
</dbReference>
<dbReference type="Proteomes" id="UP001196413">
    <property type="component" value="Unassembled WGS sequence"/>
</dbReference>
<dbReference type="GO" id="GO:0004930">
    <property type="term" value="F:G protein-coupled receptor activity"/>
    <property type="evidence" value="ECO:0007669"/>
    <property type="project" value="InterPro"/>
</dbReference>
<evidence type="ECO:0000256" key="4">
    <source>
        <dbReference type="ARBA" id="ARBA00023136"/>
    </source>
</evidence>
<reference evidence="7" key="1">
    <citation type="submission" date="2021-06" db="EMBL/GenBank/DDBJ databases">
        <title>Parelaphostrongylus tenuis whole genome reference sequence.</title>
        <authorList>
            <person name="Garwood T.J."/>
            <person name="Larsen P.A."/>
            <person name="Fountain-Jones N.M."/>
            <person name="Garbe J.R."/>
            <person name="Macchietto M.G."/>
            <person name="Kania S.A."/>
            <person name="Gerhold R.W."/>
            <person name="Richards J.E."/>
            <person name="Wolf T.M."/>
        </authorList>
    </citation>
    <scope>NUCLEOTIDE SEQUENCE</scope>
    <source>
        <strain evidence="7">MNPRO001-30</strain>
        <tissue evidence="7">Meninges</tissue>
    </source>
</reference>
<keyword evidence="8" id="KW-1185">Reference proteome</keyword>
<feature type="transmembrane region" description="Helical" evidence="5">
    <location>
        <begin position="20"/>
        <end position="39"/>
    </location>
</feature>
<keyword evidence="2 5" id="KW-0812">Transmembrane</keyword>
<comment type="subcellular location">
    <subcellularLocation>
        <location evidence="1">Membrane</location>
    </subcellularLocation>
</comment>
<dbReference type="EMBL" id="JAHQIW010003528">
    <property type="protein sequence ID" value="KAJ1358969.1"/>
    <property type="molecule type" value="Genomic_DNA"/>
</dbReference>
<sequence length="104" mass="11766">MAVRQPIRYPTILSKRVTRLLILSVWAISGLIALCLFILETLHSSPNYECSPMKLPSLYIIFSAMASFFVPVVIMGTYAELSMWGRVLTTSMPISPEDIGWSYY</sequence>
<dbReference type="AlphaFoldDB" id="A0AAD5N386"/>
<protein>
    <recommendedName>
        <fullName evidence="6">G-protein coupled receptors family 1 profile domain-containing protein</fullName>
    </recommendedName>
</protein>
<evidence type="ECO:0000259" key="6">
    <source>
        <dbReference type="PROSITE" id="PS50262"/>
    </source>
</evidence>
<comment type="caution">
    <text evidence="7">The sequence shown here is derived from an EMBL/GenBank/DDBJ whole genome shotgun (WGS) entry which is preliminary data.</text>
</comment>
<dbReference type="Pfam" id="PF00001">
    <property type="entry name" value="7tm_1"/>
    <property type="match status" value="1"/>
</dbReference>
<evidence type="ECO:0000256" key="1">
    <source>
        <dbReference type="ARBA" id="ARBA00004370"/>
    </source>
</evidence>
<keyword evidence="3 5" id="KW-1133">Transmembrane helix</keyword>
<dbReference type="GO" id="GO:0016020">
    <property type="term" value="C:membrane"/>
    <property type="evidence" value="ECO:0007669"/>
    <property type="project" value="UniProtKB-SubCell"/>
</dbReference>
<name>A0AAD5N386_PARTN</name>
<evidence type="ECO:0000313" key="8">
    <source>
        <dbReference type="Proteomes" id="UP001196413"/>
    </source>
</evidence>
<organism evidence="7 8">
    <name type="scientific">Parelaphostrongylus tenuis</name>
    <name type="common">Meningeal worm</name>
    <dbReference type="NCBI Taxonomy" id="148309"/>
    <lineage>
        <taxon>Eukaryota</taxon>
        <taxon>Metazoa</taxon>
        <taxon>Ecdysozoa</taxon>
        <taxon>Nematoda</taxon>
        <taxon>Chromadorea</taxon>
        <taxon>Rhabditida</taxon>
        <taxon>Rhabditina</taxon>
        <taxon>Rhabditomorpha</taxon>
        <taxon>Strongyloidea</taxon>
        <taxon>Metastrongylidae</taxon>
        <taxon>Parelaphostrongylus</taxon>
    </lineage>
</organism>
<accession>A0AAD5N386</accession>
<dbReference type="InterPro" id="IPR017452">
    <property type="entry name" value="GPCR_Rhodpsn_7TM"/>
</dbReference>